<evidence type="ECO:0000256" key="7">
    <source>
        <dbReference type="ARBA" id="ARBA00022989"/>
    </source>
</evidence>
<reference evidence="12" key="2">
    <citation type="submission" date="2021-03" db="UniProtKB">
        <authorList>
            <consortium name="EnsemblPlants"/>
        </authorList>
    </citation>
    <scope>IDENTIFICATION</scope>
</reference>
<keyword evidence="8 11" id="KW-0472">Membrane</keyword>
<name>A0A803MWK5_CHEQI</name>
<keyword evidence="6" id="KW-0677">Repeat</keyword>
<dbReference type="Proteomes" id="UP000596660">
    <property type="component" value="Unplaced"/>
</dbReference>
<reference evidence="12" key="1">
    <citation type="journal article" date="2017" name="Nature">
        <title>The genome of Chenopodium quinoa.</title>
        <authorList>
            <person name="Jarvis D.E."/>
            <person name="Ho Y.S."/>
            <person name="Lightfoot D.J."/>
            <person name="Schmoeckel S.M."/>
            <person name="Li B."/>
            <person name="Borm T.J.A."/>
            <person name="Ohyanagi H."/>
            <person name="Mineta K."/>
            <person name="Michell C.T."/>
            <person name="Saber N."/>
            <person name="Kharbatia N.M."/>
            <person name="Rupper R.R."/>
            <person name="Sharp A.R."/>
            <person name="Dally N."/>
            <person name="Boughton B.A."/>
            <person name="Woo Y.H."/>
            <person name="Gao G."/>
            <person name="Schijlen E.G.W.M."/>
            <person name="Guo X."/>
            <person name="Momin A.A."/>
            <person name="Negrao S."/>
            <person name="Al-Babili S."/>
            <person name="Gehring C."/>
            <person name="Roessner U."/>
            <person name="Jung C."/>
            <person name="Murphy K."/>
            <person name="Arold S.T."/>
            <person name="Gojobori T."/>
            <person name="van der Linden C.G."/>
            <person name="van Loo E.N."/>
            <person name="Jellen E.N."/>
            <person name="Maughan P.J."/>
            <person name="Tester M."/>
        </authorList>
    </citation>
    <scope>NUCLEOTIDE SEQUENCE [LARGE SCALE GENOMIC DNA]</scope>
    <source>
        <strain evidence="12">cv. PI 614886</strain>
    </source>
</reference>
<accession>A0A803MWK5</accession>
<dbReference type="SUPFAM" id="SSF52058">
    <property type="entry name" value="L domain-like"/>
    <property type="match status" value="1"/>
</dbReference>
<protein>
    <submittedName>
        <fullName evidence="12">Uncharacterized protein</fullName>
    </submittedName>
</protein>
<dbReference type="InterPro" id="IPR001611">
    <property type="entry name" value="Leu-rich_rpt"/>
</dbReference>
<evidence type="ECO:0000256" key="2">
    <source>
        <dbReference type="ARBA" id="ARBA00009592"/>
    </source>
</evidence>
<dbReference type="FunFam" id="3.80.10.10:FF:000111">
    <property type="entry name" value="LRR receptor-like serine/threonine-protein kinase ERECTA"/>
    <property type="match status" value="1"/>
</dbReference>
<keyword evidence="3" id="KW-1003">Cell membrane</keyword>
<keyword evidence="13" id="KW-1185">Reference proteome</keyword>
<dbReference type="PROSITE" id="PS51450">
    <property type="entry name" value="LRR"/>
    <property type="match status" value="1"/>
</dbReference>
<keyword evidence="5 11" id="KW-0812">Transmembrane</keyword>
<evidence type="ECO:0000256" key="10">
    <source>
        <dbReference type="ARBA" id="ARBA00023180"/>
    </source>
</evidence>
<dbReference type="Pfam" id="PF00560">
    <property type="entry name" value="LRR_1"/>
    <property type="match status" value="3"/>
</dbReference>
<evidence type="ECO:0000256" key="3">
    <source>
        <dbReference type="ARBA" id="ARBA00022475"/>
    </source>
</evidence>
<proteinExistence type="inferred from homology"/>
<evidence type="ECO:0000313" key="12">
    <source>
        <dbReference type="EnsemblPlants" id="AUR62036445-RA:cds"/>
    </source>
</evidence>
<dbReference type="EnsemblPlants" id="AUR62036445-RA">
    <property type="protein sequence ID" value="AUR62036445-RA:cds"/>
    <property type="gene ID" value="AUR62036445"/>
</dbReference>
<dbReference type="Gene3D" id="3.80.10.10">
    <property type="entry name" value="Ribonuclease Inhibitor"/>
    <property type="match status" value="1"/>
</dbReference>
<evidence type="ECO:0000256" key="6">
    <source>
        <dbReference type="ARBA" id="ARBA00022737"/>
    </source>
</evidence>
<comment type="similarity">
    <text evidence="2">Belongs to the RLP family.</text>
</comment>
<evidence type="ECO:0000256" key="9">
    <source>
        <dbReference type="ARBA" id="ARBA00023170"/>
    </source>
</evidence>
<evidence type="ECO:0000256" key="11">
    <source>
        <dbReference type="SAM" id="Phobius"/>
    </source>
</evidence>
<dbReference type="OMA" id="MWERARC"/>
<keyword evidence="10" id="KW-0325">Glycoprotein</keyword>
<evidence type="ECO:0000313" key="13">
    <source>
        <dbReference type="Proteomes" id="UP000596660"/>
    </source>
</evidence>
<evidence type="ECO:0000256" key="4">
    <source>
        <dbReference type="ARBA" id="ARBA00022614"/>
    </source>
</evidence>
<evidence type="ECO:0000256" key="1">
    <source>
        <dbReference type="ARBA" id="ARBA00004251"/>
    </source>
</evidence>
<sequence length="228" mass="25078">MIKMNGSSLDSPQYMTSSTDIQQYSYSITLTFKGNVQKYEKIITTMATFDMSKNRFEGEIPDSIGHLVSLRGLNLSNNRLTGHIPPSIGMLSLLDCLDLSSNMLTGRIPQELVSVTFLEVFNVSENQLEGPIPQGNNFNTFSSDSYKGNLALCGDPLPECGGNSTPFVNNNEDDDSEDHGSTLKEWETIVMGFCSGIVVGMAWGYYMFSVGKPFWFINLADKNGVGFA</sequence>
<dbReference type="GO" id="GO:0005886">
    <property type="term" value="C:plasma membrane"/>
    <property type="evidence" value="ECO:0007669"/>
    <property type="project" value="UniProtKB-SubCell"/>
</dbReference>
<dbReference type="Gramene" id="AUR62036445-RA">
    <property type="protein sequence ID" value="AUR62036445-RA:cds"/>
    <property type="gene ID" value="AUR62036445"/>
</dbReference>
<feature type="transmembrane region" description="Helical" evidence="11">
    <location>
        <begin position="189"/>
        <end position="208"/>
    </location>
</feature>
<evidence type="ECO:0000256" key="5">
    <source>
        <dbReference type="ARBA" id="ARBA00022692"/>
    </source>
</evidence>
<keyword evidence="7 11" id="KW-1133">Transmembrane helix</keyword>
<organism evidence="12 13">
    <name type="scientific">Chenopodium quinoa</name>
    <name type="common">Quinoa</name>
    <dbReference type="NCBI Taxonomy" id="63459"/>
    <lineage>
        <taxon>Eukaryota</taxon>
        <taxon>Viridiplantae</taxon>
        <taxon>Streptophyta</taxon>
        <taxon>Embryophyta</taxon>
        <taxon>Tracheophyta</taxon>
        <taxon>Spermatophyta</taxon>
        <taxon>Magnoliopsida</taxon>
        <taxon>eudicotyledons</taxon>
        <taxon>Gunneridae</taxon>
        <taxon>Pentapetalae</taxon>
        <taxon>Caryophyllales</taxon>
        <taxon>Chenopodiaceae</taxon>
        <taxon>Chenopodioideae</taxon>
        <taxon>Atripliceae</taxon>
        <taxon>Chenopodium</taxon>
    </lineage>
</organism>
<dbReference type="PANTHER" id="PTHR27004">
    <property type="entry name" value="RECEPTOR-LIKE PROTEIN 12 ISOFORM X1"/>
    <property type="match status" value="1"/>
</dbReference>
<dbReference type="AlphaFoldDB" id="A0A803MWK5"/>
<gene>
    <name evidence="12" type="primary">LOC110735540</name>
</gene>
<keyword evidence="9" id="KW-0675">Receptor</keyword>
<dbReference type="PANTHER" id="PTHR27004:SF203">
    <property type="entry name" value="LEUCINE-RICH REPEAT-CONTAINING N-TERMINAL PLANT-TYPE DOMAIN-CONTAINING PROTEIN"/>
    <property type="match status" value="1"/>
</dbReference>
<comment type="subcellular location">
    <subcellularLocation>
        <location evidence="1">Cell membrane</location>
        <topology evidence="1">Single-pass type I membrane protein</topology>
    </subcellularLocation>
</comment>
<dbReference type="InterPro" id="IPR032675">
    <property type="entry name" value="LRR_dom_sf"/>
</dbReference>
<keyword evidence="4" id="KW-0433">Leucine-rich repeat</keyword>
<evidence type="ECO:0000256" key="8">
    <source>
        <dbReference type="ARBA" id="ARBA00023136"/>
    </source>
</evidence>